<reference evidence="1 2" key="1">
    <citation type="journal article" date="2007" name="Nature">
        <title>Evolution of genes and genomes on the Drosophila phylogeny.</title>
        <authorList>
            <consortium name="Drosophila 12 Genomes Consortium"/>
            <person name="Clark A.G."/>
            <person name="Eisen M.B."/>
            <person name="Smith D.R."/>
            <person name="Bergman C.M."/>
            <person name="Oliver B."/>
            <person name="Markow T.A."/>
            <person name="Kaufman T.C."/>
            <person name="Kellis M."/>
            <person name="Gelbart W."/>
            <person name="Iyer V.N."/>
            <person name="Pollard D.A."/>
            <person name="Sackton T.B."/>
            <person name="Larracuente A.M."/>
            <person name="Singh N.D."/>
            <person name="Abad J.P."/>
            <person name="Abt D.N."/>
            <person name="Adryan B."/>
            <person name="Aguade M."/>
            <person name="Akashi H."/>
            <person name="Anderson W.W."/>
            <person name="Aquadro C.F."/>
            <person name="Ardell D.H."/>
            <person name="Arguello R."/>
            <person name="Artieri C.G."/>
            <person name="Barbash D.A."/>
            <person name="Barker D."/>
            <person name="Barsanti P."/>
            <person name="Batterham P."/>
            <person name="Batzoglou S."/>
            <person name="Begun D."/>
            <person name="Bhutkar A."/>
            <person name="Blanco E."/>
            <person name="Bosak S.A."/>
            <person name="Bradley R.K."/>
            <person name="Brand A.D."/>
            <person name="Brent M.R."/>
            <person name="Brooks A.N."/>
            <person name="Brown R.H."/>
            <person name="Butlin R.K."/>
            <person name="Caggese C."/>
            <person name="Calvi B.R."/>
            <person name="Bernardo de Carvalho A."/>
            <person name="Caspi A."/>
            <person name="Castrezana S."/>
            <person name="Celniker S.E."/>
            <person name="Chang J.L."/>
            <person name="Chapple C."/>
            <person name="Chatterji S."/>
            <person name="Chinwalla A."/>
            <person name="Civetta A."/>
            <person name="Clifton S.W."/>
            <person name="Comeron J.M."/>
            <person name="Costello J.C."/>
            <person name="Coyne J.A."/>
            <person name="Daub J."/>
            <person name="David R.G."/>
            <person name="Delcher A.L."/>
            <person name="Delehaunty K."/>
            <person name="Do C.B."/>
            <person name="Ebling H."/>
            <person name="Edwards K."/>
            <person name="Eickbush T."/>
            <person name="Evans J.D."/>
            <person name="Filipski A."/>
            <person name="Findeiss S."/>
            <person name="Freyhult E."/>
            <person name="Fulton L."/>
            <person name="Fulton R."/>
            <person name="Garcia A.C."/>
            <person name="Gardiner A."/>
            <person name="Garfield D.A."/>
            <person name="Garvin B.E."/>
            <person name="Gibson G."/>
            <person name="Gilbert D."/>
            <person name="Gnerre S."/>
            <person name="Godfrey J."/>
            <person name="Good R."/>
            <person name="Gotea V."/>
            <person name="Gravely B."/>
            <person name="Greenberg A.J."/>
            <person name="Griffiths-Jones S."/>
            <person name="Gross S."/>
            <person name="Guigo R."/>
            <person name="Gustafson E.A."/>
            <person name="Haerty W."/>
            <person name="Hahn M.W."/>
            <person name="Halligan D.L."/>
            <person name="Halpern A.L."/>
            <person name="Halter G.M."/>
            <person name="Han M.V."/>
            <person name="Heger A."/>
            <person name="Hillier L."/>
            <person name="Hinrichs A.S."/>
            <person name="Holmes I."/>
            <person name="Hoskins R.A."/>
            <person name="Hubisz M.J."/>
            <person name="Hultmark D."/>
            <person name="Huntley M.A."/>
            <person name="Jaffe D.B."/>
            <person name="Jagadeeshan S."/>
            <person name="Jeck W.R."/>
            <person name="Johnson J."/>
            <person name="Jones C.D."/>
            <person name="Jordan W.C."/>
            <person name="Karpen G.H."/>
            <person name="Kataoka E."/>
            <person name="Keightley P.D."/>
            <person name="Kheradpour P."/>
            <person name="Kirkness E.F."/>
            <person name="Koerich L.B."/>
            <person name="Kristiansen K."/>
            <person name="Kudrna D."/>
            <person name="Kulathinal R.J."/>
            <person name="Kumar S."/>
            <person name="Kwok R."/>
            <person name="Lander E."/>
            <person name="Langley C.H."/>
            <person name="Lapoint R."/>
            <person name="Lazzaro B.P."/>
            <person name="Lee S.J."/>
            <person name="Levesque L."/>
            <person name="Li R."/>
            <person name="Lin C.F."/>
            <person name="Lin M.F."/>
            <person name="Lindblad-Toh K."/>
            <person name="Llopart A."/>
            <person name="Long M."/>
            <person name="Low L."/>
            <person name="Lozovsky E."/>
            <person name="Lu J."/>
            <person name="Luo M."/>
            <person name="Machado C.A."/>
            <person name="Makalowski W."/>
            <person name="Marzo M."/>
            <person name="Matsuda M."/>
            <person name="Matzkin L."/>
            <person name="McAllister B."/>
            <person name="McBride C.S."/>
            <person name="McKernan B."/>
            <person name="McKernan K."/>
            <person name="Mendez-Lago M."/>
            <person name="Minx P."/>
            <person name="Mollenhauer M.U."/>
            <person name="Montooth K."/>
            <person name="Mount S.M."/>
            <person name="Mu X."/>
            <person name="Myers E."/>
            <person name="Negre B."/>
            <person name="Newfeld S."/>
            <person name="Nielsen R."/>
            <person name="Noor M.A."/>
            <person name="O'Grady P."/>
            <person name="Pachter L."/>
            <person name="Papaceit M."/>
            <person name="Parisi M.J."/>
            <person name="Parisi M."/>
            <person name="Parts L."/>
            <person name="Pedersen J.S."/>
            <person name="Pesole G."/>
            <person name="Phillippy A.M."/>
            <person name="Ponting C.P."/>
            <person name="Pop M."/>
            <person name="Porcelli D."/>
            <person name="Powell J.R."/>
            <person name="Prohaska S."/>
            <person name="Pruitt K."/>
            <person name="Puig M."/>
            <person name="Quesneville H."/>
            <person name="Ram K.R."/>
            <person name="Rand D."/>
            <person name="Rasmussen M.D."/>
            <person name="Reed L.K."/>
            <person name="Reenan R."/>
            <person name="Reily A."/>
            <person name="Remington K.A."/>
            <person name="Rieger T.T."/>
            <person name="Ritchie M.G."/>
            <person name="Robin C."/>
            <person name="Rogers Y.H."/>
            <person name="Rohde C."/>
            <person name="Rozas J."/>
            <person name="Rubenfield M.J."/>
            <person name="Ruiz A."/>
            <person name="Russo S."/>
            <person name="Salzberg S.L."/>
            <person name="Sanchez-Gracia A."/>
            <person name="Saranga D.J."/>
            <person name="Sato H."/>
            <person name="Schaeffer S.W."/>
            <person name="Schatz M.C."/>
            <person name="Schlenke T."/>
            <person name="Schwartz R."/>
            <person name="Segarra C."/>
            <person name="Singh R.S."/>
            <person name="Sirot L."/>
            <person name="Sirota M."/>
            <person name="Sisneros N.B."/>
            <person name="Smith C.D."/>
            <person name="Smith T.F."/>
            <person name="Spieth J."/>
            <person name="Stage D.E."/>
            <person name="Stark A."/>
            <person name="Stephan W."/>
            <person name="Strausberg R.L."/>
            <person name="Strempel S."/>
            <person name="Sturgill D."/>
            <person name="Sutton G."/>
            <person name="Sutton G.G."/>
            <person name="Tao W."/>
            <person name="Teichmann S."/>
            <person name="Tobari Y.N."/>
            <person name="Tomimura Y."/>
            <person name="Tsolas J.M."/>
            <person name="Valente V.L."/>
            <person name="Venter E."/>
            <person name="Venter J.C."/>
            <person name="Vicario S."/>
            <person name="Vieira F.G."/>
            <person name="Vilella A.J."/>
            <person name="Villasante A."/>
            <person name="Walenz B."/>
            <person name="Wang J."/>
            <person name="Wasserman M."/>
            <person name="Watts T."/>
            <person name="Wilson D."/>
            <person name="Wilson R.K."/>
            <person name="Wing R.A."/>
            <person name="Wolfner M.F."/>
            <person name="Wong A."/>
            <person name="Wong G.K."/>
            <person name="Wu C.I."/>
            <person name="Wu G."/>
            <person name="Yamamoto D."/>
            <person name="Yang H.P."/>
            <person name="Yang S.P."/>
            <person name="Yorke J.A."/>
            <person name="Yoshida K."/>
            <person name="Zdobnov E."/>
            <person name="Zhang P."/>
            <person name="Zhang Y."/>
            <person name="Zimin A.V."/>
            <person name="Baldwin J."/>
            <person name="Abdouelleil A."/>
            <person name="Abdulkadir J."/>
            <person name="Abebe A."/>
            <person name="Abera B."/>
            <person name="Abreu J."/>
            <person name="Acer S.C."/>
            <person name="Aftuck L."/>
            <person name="Alexander A."/>
            <person name="An P."/>
            <person name="Anderson E."/>
            <person name="Anderson S."/>
            <person name="Arachi H."/>
            <person name="Azer M."/>
            <person name="Bachantsang P."/>
            <person name="Barry A."/>
            <person name="Bayul T."/>
            <person name="Berlin A."/>
            <person name="Bessette D."/>
            <person name="Bloom T."/>
            <person name="Blye J."/>
            <person name="Boguslavskiy L."/>
            <person name="Bonnet C."/>
            <person name="Boukhgalter B."/>
            <person name="Bourzgui I."/>
            <person name="Brown A."/>
            <person name="Cahill P."/>
            <person name="Channer S."/>
            <person name="Cheshatsang Y."/>
            <person name="Chuda L."/>
            <person name="Citroen M."/>
            <person name="Collymore A."/>
            <person name="Cooke P."/>
            <person name="Costello M."/>
            <person name="D'Aco K."/>
            <person name="Daza R."/>
            <person name="De Haan G."/>
            <person name="DeGray S."/>
            <person name="DeMaso C."/>
            <person name="Dhargay N."/>
            <person name="Dooley K."/>
            <person name="Dooley E."/>
            <person name="Doricent M."/>
            <person name="Dorje P."/>
            <person name="Dorjee K."/>
            <person name="Dupes A."/>
            <person name="Elong R."/>
            <person name="Falk J."/>
            <person name="Farina A."/>
            <person name="Faro S."/>
            <person name="Ferguson D."/>
            <person name="Fisher S."/>
            <person name="Foley C.D."/>
            <person name="Franke A."/>
            <person name="Friedrich D."/>
            <person name="Gadbois L."/>
            <person name="Gearin G."/>
            <person name="Gearin C.R."/>
            <person name="Giannoukos G."/>
            <person name="Goode T."/>
            <person name="Graham J."/>
            <person name="Grandbois E."/>
            <person name="Grewal S."/>
            <person name="Gyaltsen K."/>
            <person name="Hafez N."/>
            <person name="Hagos B."/>
            <person name="Hall J."/>
            <person name="Henson C."/>
            <person name="Hollinger A."/>
            <person name="Honan T."/>
            <person name="Huard M.D."/>
            <person name="Hughes L."/>
            <person name="Hurhula B."/>
            <person name="Husby M.E."/>
            <person name="Kamat A."/>
            <person name="Kanga B."/>
            <person name="Kashin S."/>
            <person name="Khazanovich D."/>
            <person name="Kisner P."/>
            <person name="Lance K."/>
            <person name="Lara M."/>
            <person name="Lee W."/>
            <person name="Lennon N."/>
            <person name="Letendre F."/>
            <person name="LeVine R."/>
            <person name="Lipovsky A."/>
            <person name="Liu X."/>
            <person name="Liu J."/>
            <person name="Liu S."/>
            <person name="Lokyitsang T."/>
            <person name="Lokyitsang Y."/>
            <person name="Lubonja R."/>
            <person name="Lui A."/>
            <person name="MacDonald P."/>
            <person name="Magnisalis V."/>
            <person name="Maru K."/>
            <person name="Matthews C."/>
            <person name="McCusker W."/>
            <person name="McDonough S."/>
            <person name="Mehta T."/>
            <person name="Meldrim J."/>
            <person name="Meneus L."/>
            <person name="Mihai O."/>
            <person name="Mihalev A."/>
            <person name="Mihova T."/>
            <person name="Mittelman R."/>
            <person name="Mlenga V."/>
            <person name="Montmayeur A."/>
            <person name="Mulrain L."/>
            <person name="Navidi A."/>
            <person name="Naylor J."/>
            <person name="Negash T."/>
            <person name="Nguyen T."/>
            <person name="Nguyen N."/>
            <person name="Nicol R."/>
            <person name="Norbu C."/>
            <person name="Norbu N."/>
            <person name="Novod N."/>
            <person name="O'Neill B."/>
            <person name="Osman S."/>
            <person name="Markiewicz E."/>
            <person name="Oyono O.L."/>
            <person name="Patti C."/>
            <person name="Phunkhang P."/>
            <person name="Pierre F."/>
            <person name="Priest M."/>
            <person name="Raghuraman S."/>
            <person name="Rege F."/>
            <person name="Reyes R."/>
            <person name="Rise C."/>
            <person name="Rogov P."/>
            <person name="Ross K."/>
            <person name="Ryan E."/>
            <person name="Settipalli S."/>
            <person name="Shea T."/>
            <person name="Sherpa N."/>
            <person name="Shi L."/>
            <person name="Shih D."/>
            <person name="Sparrow T."/>
            <person name="Spaulding J."/>
            <person name="Stalker J."/>
            <person name="Stange-Thomann N."/>
            <person name="Stavropoulos S."/>
            <person name="Stone C."/>
            <person name="Strader C."/>
            <person name="Tesfaye S."/>
            <person name="Thomson T."/>
            <person name="Thoulutsang Y."/>
            <person name="Thoulutsang D."/>
            <person name="Topham K."/>
            <person name="Topping I."/>
            <person name="Tsamla T."/>
            <person name="Vassiliev H."/>
            <person name="Vo A."/>
            <person name="Wangchuk T."/>
            <person name="Wangdi T."/>
            <person name="Weiand M."/>
            <person name="Wilkinson J."/>
            <person name="Wilson A."/>
            <person name="Yadav S."/>
            <person name="Young G."/>
            <person name="Yu Q."/>
            <person name="Zembek L."/>
            <person name="Zhong D."/>
            <person name="Zimmer A."/>
            <person name="Zwirko Z."/>
            <person name="Jaffe D.B."/>
            <person name="Alvarez P."/>
            <person name="Brockman W."/>
            <person name="Butler J."/>
            <person name="Chin C."/>
            <person name="Gnerre S."/>
            <person name="Grabherr M."/>
            <person name="Kleber M."/>
            <person name="Mauceli E."/>
            <person name="MacCallum I."/>
        </authorList>
    </citation>
    <scope>NUCLEOTIDE SEQUENCE [LARGE SCALE GENOMIC DNA]</scope>
    <source>
        <strain evidence="2">white501</strain>
    </source>
</reference>
<evidence type="ECO:0000313" key="1">
    <source>
        <dbReference type="EMBL" id="EDX05066.1"/>
    </source>
</evidence>
<protein>
    <submittedName>
        <fullName evidence="1">GD21990</fullName>
    </submittedName>
</protein>
<accession>B4Q5W3</accession>
<name>B4Q5W3_DROSI</name>
<gene>
    <name evidence="1" type="primary">Dsim\GD21990</name>
    <name evidence="1" type="ORF">Dsim_GD21990</name>
</gene>
<keyword evidence="2" id="KW-1185">Reference proteome</keyword>
<organism evidence="1 2">
    <name type="scientific">Drosophila simulans</name>
    <name type="common">Fruit fly</name>
    <dbReference type="NCBI Taxonomy" id="7240"/>
    <lineage>
        <taxon>Eukaryota</taxon>
        <taxon>Metazoa</taxon>
        <taxon>Ecdysozoa</taxon>
        <taxon>Arthropoda</taxon>
        <taxon>Hexapoda</taxon>
        <taxon>Insecta</taxon>
        <taxon>Pterygota</taxon>
        <taxon>Neoptera</taxon>
        <taxon>Endopterygota</taxon>
        <taxon>Diptera</taxon>
        <taxon>Brachycera</taxon>
        <taxon>Muscomorpha</taxon>
        <taxon>Ephydroidea</taxon>
        <taxon>Drosophilidae</taxon>
        <taxon>Drosophila</taxon>
        <taxon>Sophophora</taxon>
    </lineage>
</organism>
<dbReference type="EMBL" id="CM000361">
    <property type="protein sequence ID" value="EDX05066.1"/>
    <property type="molecule type" value="Genomic_DNA"/>
</dbReference>
<proteinExistence type="predicted"/>
<dbReference type="HOGENOM" id="CLU_2998666_0_0_1"/>
<sequence>MAKGALTGHYIIPPSLGAIMDAISVRTLCNIFKLVSVPGTFMLNKQPKFFHCLFAFH</sequence>
<evidence type="ECO:0000313" key="2">
    <source>
        <dbReference type="Proteomes" id="UP000000304"/>
    </source>
</evidence>
<dbReference type="Proteomes" id="UP000000304">
    <property type="component" value="Chromosome 2L"/>
</dbReference>
<dbReference type="AlphaFoldDB" id="B4Q5W3"/>